<reference evidence="2" key="1">
    <citation type="submission" date="2017-02" db="EMBL/GenBank/DDBJ databases">
        <authorList>
            <person name="Varghese N."/>
            <person name="Submissions S."/>
        </authorList>
    </citation>
    <scope>NUCLEOTIDE SEQUENCE [LARGE SCALE GENOMIC DNA]</scope>
    <source>
        <strain evidence="2">ATCC 700200</strain>
    </source>
</reference>
<name>A0A1T4Z1M4_9BACT</name>
<dbReference type="NCBIfam" id="TIGR04435">
    <property type="entry name" value="restrict_AAA_1"/>
    <property type="match status" value="1"/>
</dbReference>
<accession>A0A1T4Z1M4</accession>
<dbReference type="AlphaFoldDB" id="A0A1T4Z1M4"/>
<evidence type="ECO:0000313" key="1">
    <source>
        <dbReference type="EMBL" id="SKB07934.1"/>
    </source>
</evidence>
<gene>
    <name evidence="1" type="ORF">SAMN02745166_04820</name>
</gene>
<keyword evidence="2" id="KW-1185">Reference proteome</keyword>
<sequence length="451" mass="52375">MKLLHLHLHDRYRSLPAGFRVEFLQEAEKPRCFEFAPFCLAGLNGSGKSNLLEALAAIFYHIEVMHLTFRPDNFTAEENPDGFDSRKGEPDAYELEYYCQDDNLRNTWDNFRWDDTSWDEQPVVHIRLTKKVGTAPVMQWLNRHEFDAENKPLELTSLEAKRYLPRYILGYSSGHNEVLSLPFRKMRCIHFDEYRHYLRKSLPYSKPEGRMLFMDESYSQVILLCHFLFPSSAVQQVFLKKVGLVGIRRFRFVIRRAEKVKSEAGEIELTSRLSGKQDAEGKLQARLLDKLIQCATCHYEDYRYEADEDAYDLYLDYLMDEAGEMRKAFRYHFGEGAENASEELVMAKSALNLFEALHVLLTLNGYQTSDEVKKDLYESHSLYSAETLPTPASHDRIFRIKDFELVKKGVNGQLYGKALSDGEHQLLHTSASACSSAMNPLYSSWMSRKRI</sequence>
<dbReference type="Proteomes" id="UP000190774">
    <property type="component" value="Unassembled WGS sequence"/>
</dbReference>
<proteinExistence type="predicted"/>
<dbReference type="SUPFAM" id="SSF52540">
    <property type="entry name" value="P-loop containing nucleoside triphosphate hydrolases"/>
    <property type="match status" value="1"/>
</dbReference>
<dbReference type="InterPro" id="IPR027417">
    <property type="entry name" value="P-loop_NTPase"/>
</dbReference>
<dbReference type="EMBL" id="FUYE01000025">
    <property type="protein sequence ID" value="SKB07934.1"/>
    <property type="molecule type" value="Genomic_DNA"/>
</dbReference>
<dbReference type="STRING" id="48467.SAMN02745166_04820"/>
<protein>
    <submittedName>
        <fullName evidence="1">Restriction system-associated AAA family ATPase</fullName>
    </submittedName>
</protein>
<dbReference type="RefSeq" id="WP_217699058.1">
    <property type="nucleotide sequence ID" value="NZ_FUYE01000025.1"/>
</dbReference>
<dbReference type="InterPro" id="IPR030974">
    <property type="entry name" value="Restrict_AAA"/>
</dbReference>
<evidence type="ECO:0000313" key="2">
    <source>
        <dbReference type="Proteomes" id="UP000190774"/>
    </source>
</evidence>
<organism evidence="1 2">
    <name type="scientific">Prosthecobacter debontii</name>
    <dbReference type="NCBI Taxonomy" id="48467"/>
    <lineage>
        <taxon>Bacteria</taxon>
        <taxon>Pseudomonadati</taxon>
        <taxon>Verrucomicrobiota</taxon>
        <taxon>Verrucomicrobiia</taxon>
        <taxon>Verrucomicrobiales</taxon>
        <taxon>Verrucomicrobiaceae</taxon>
        <taxon>Prosthecobacter</taxon>
    </lineage>
</organism>